<dbReference type="OrthoDB" id="335726at2"/>
<proteinExistence type="inferred from homology"/>
<keyword evidence="2" id="KW-0560">Oxidoreductase</keyword>
<dbReference type="Gene3D" id="3.40.50.720">
    <property type="entry name" value="NAD(P)-binding Rossmann-like Domain"/>
    <property type="match status" value="1"/>
</dbReference>
<comment type="caution">
    <text evidence="4">The sequence shown here is derived from an EMBL/GenBank/DDBJ whole genome shotgun (WGS) entry which is preliminary data.</text>
</comment>
<dbReference type="InterPro" id="IPR002347">
    <property type="entry name" value="SDR_fam"/>
</dbReference>
<accession>A0A368L0S7</accession>
<feature type="transmembrane region" description="Helical" evidence="3">
    <location>
        <begin position="227"/>
        <end position="244"/>
    </location>
</feature>
<comment type="similarity">
    <text evidence="1">Belongs to the short-chain dehydrogenases/reductases (SDR) family.</text>
</comment>
<dbReference type="PANTHER" id="PTHR44196">
    <property type="entry name" value="DEHYDROGENASE/REDUCTASE SDR FAMILY MEMBER 7B"/>
    <property type="match status" value="1"/>
</dbReference>
<dbReference type="NCBIfam" id="NF005489">
    <property type="entry name" value="PRK07102.1"/>
    <property type="match status" value="1"/>
</dbReference>
<dbReference type="PANTHER" id="PTHR44196:SF3">
    <property type="entry name" value="SHORT CHAIN DEHYDROGENASE FAMILY PROTEIN"/>
    <property type="match status" value="1"/>
</dbReference>
<dbReference type="SUPFAM" id="SSF51735">
    <property type="entry name" value="NAD(P)-binding Rossmann-fold domains"/>
    <property type="match status" value="1"/>
</dbReference>
<dbReference type="RefSeq" id="WP_114403651.1">
    <property type="nucleotide sequence ID" value="NZ_QPGB01000006.1"/>
</dbReference>
<dbReference type="PRINTS" id="PR00081">
    <property type="entry name" value="GDHRDH"/>
</dbReference>
<protein>
    <submittedName>
        <fullName evidence="4">Short-chain dehydrogenase</fullName>
    </submittedName>
</protein>
<dbReference type="GO" id="GO:0016491">
    <property type="term" value="F:oxidoreductase activity"/>
    <property type="evidence" value="ECO:0007669"/>
    <property type="project" value="UniProtKB-KW"/>
</dbReference>
<reference evidence="4 5" key="1">
    <citation type="journal article" date="2018" name="Int. J. Syst. Evol. Microbiol.">
        <title>Parvibium lacunae gen. nov., sp. nov., a new member of the family Alcaligenaceae isolated from a freshwater pond.</title>
        <authorList>
            <person name="Chen W.M."/>
            <person name="Xie P.B."/>
            <person name="Hsu M.Y."/>
            <person name="Sheu S.Y."/>
        </authorList>
    </citation>
    <scope>NUCLEOTIDE SEQUENCE [LARGE SCALE GENOMIC DNA]</scope>
    <source>
        <strain evidence="4 5">KMB9</strain>
    </source>
</reference>
<name>A0A368L0S7_9BURK</name>
<evidence type="ECO:0000313" key="4">
    <source>
        <dbReference type="EMBL" id="RCS56679.1"/>
    </source>
</evidence>
<dbReference type="EMBL" id="QPGB01000006">
    <property type="protein sequence ID" value="RCS56679.1"/>
    <property type="molecule type" value="Genomic_DNA"/>
</dbReference>
<evidence type="ECO:0000256" key="3">
    <source>
        <dbReference type="SAM" id="Phobius"/>
    </source>
</evidence>
<gene>
    <name evidence="4" type="ORF">DU000_12030</name>
</gene>
<dbReference type="Pfam" id="PF00106">
    <property type="entry name" value="adh_short"/>
    <property type="match status" value="1"/>
</dbReference>
<dbReference type="InterPro" id="IPR036291">
    <property type="entry name" value="NAD(P)-bd_dom_sf"/>
</dbReference>
<keyword evidence="3" id="KW-1133">Transmembrane helix</keyword>
<keyword evidence="5" id="KW-1185">Reference proteome</keyword>
<evidence type="ECO:0000256" key="2">
    <source>
        <dbReference type="ARBA" id="ARBA00023002"/>
    </source>
</evidence>
<keyword evidence="3" id="KW-0812">Transmembrane</keyword>
<organism evidence="4 5">
    <name type="scientific">Parvibium lacunae</name>
    <dbReference type="NCBI Taxonomy" id="1888893"/>
    <lineage>
        <taxon>Bacteria</taxon>
        <taxon>Pseudomonadati</taxon>
        <taxon>Pseudomonadota</taxon>
        <taxon>Betaproteobacteria</taxon>
        <taxon>Burkholderiales</taxon>
        <taxon>Alcaligenaceae</taxon>
        <taxon>Parvibium</taxon>
    </lineage>
</organism>
<evidence type="ECO:0000256" key="1">
    <source>
        <dbReference type="ARBA" id="ARBA00006484"/>
    </source>
</evidence>
<sequence>MSKHQRILIIGATSAMAEATARAWQTEGPCRFHLLARDAQKLQAISQDLQARGAEVASRVLDILQTEQHAPALAEAWQYLGEVDIVLIAAGTLPDQAACAASVSETELALRSNGLAIVLLLTELANRLQAQQHGTLAVISSVAGDRGRASNYVYGAAKAMVSTCLSGLTGRLAAHGITVLDIKPGFVDSPMTAHLSKGGPLWATPAQVAQDIVRAVRQRRHVIYTPWFWRWIMLIIQHIPLAIFKKLRF</sequence>
<evidence type="ECO:0000313" key="5">
    <source>
        <dbReference type="Proteomes" id="UP000252357"/>
    </source>
</evidence>
<dbReference type="GO" id="GO:0016020">
    <property type="term" value="C:membrane"/>
    <property type="evidence" value="ECO:0007669"/>
    <property type="project" value="TreeGrafter"/>
</dbReference>
<keyword evidence="3" id="KW-0472">Membrane</keyword>
<dbReference type="AlphaFoldDB" id="A0A368L0S7"/>
<dbReference type="Proteomes" id="UP000252357">
    <property type="component" value="Unassembled WGS sequence"/>
</dbReference>